<keyword evidence="3" id="KW-1185">Reference proteome</keyword>
<comment type="caution">
    <text evidence="2">The sequence shown here is derived from an EMBL/GenBank/DDBJ whole genome shotgun (WGS) entry which is preliminary data.</text>
</comment>
<evidence type="ECO:0008006" key="4">
    <source>
        <dbReference type="Google" id="ProtNLM"/>
    </source>
</evidence>
<keyword evidence="1" id="KW-0812">Transmembrane</keyword>
<feature type="transmembrane region" description="Helical" evidence="1">
    <location>
        <begin position="44"/>
        <end position="65"/>
    </location>
</feature>
<dbReference type="Proteomes" id="UP000004080">
    <property type="component" value="Unassembled WGS sequence"/>
</dbReference>
<organism evidence="2 3">
    <name type="scientific">Fictibacillus macauensis ZFHKF-1</name>
    <dbReference type="NCBI Taxonomy" id="1196324"/>
    <lineage>
        <taxon>Bacteria</taxon>
        <taxon>Bacillati</taxon>
        <taxon>Bacillota</taxon>
        <taxon>Bacilli</taxon>
        <taxon>Bacillales</taxon>
        <taxon>Fictibacillaceae</taxon>
        <taxon>Fictibacillus</taxon>
    </lineage>
</organism>
<dbReference type="InterPro" id="IPR032820">
    <property type="entry name" value="ATPase_put"/>
</dbReference>
<dbReference type="Pfam" id="PF09527">
    <property type="entry name" value="ATPase_gene1"/>
    <property type="match status" value="1"/>
</dbReference>
<evidence type="ECO:0000313" key="3">
    <source>
        <dbReference type="Proteomes" id="UP000004080"/>
    </source>
</evidence>
<dbReference type="RefSeq" id="WP_007203749.1">
    <property type="nucleotide sequence ID" value="NZ_AKKV01000043.1"/>
</dbReference>
<dbReference type="EMBL" id="AKKV01000043">
    <property type="protein sequence ID" value="EIT83828.1"/>
    <property type="molecule type" value="Genomic_DNA"/>
</dbReference>
<feature type="transmembrane region" description="Helical" evidence="1">
    <location>
        <begin position="12"/>
        <end position="32"/>
    </location>
</feature>
<evidence type="ECO:0000256" key="1">
    <source>
        <dbReference type="SAM" id="Phobius"/>
    </source>
</evidence>
<dbReference type="PATRIC" id="fig|1196324.3.peg.3752"/>
<name>I8UAJ0_9BACL</name>
<dbReference type="STRING" id="1196324.A374_18409"/>
<dbReference type="eggNOG" id="COG5336">
    <property type="taxonomic scope" value="Bacteria"/>
</dbReference>
<accession>I8UAJ0</accession>
<reference evidence="2 3" key="1">
    <citation type="journal article" date="2012" name="J. Bacteriol.">
        <title>Genome of Bacillus macauensis ZFHKF-1, a Long-Chain-Forming Bacterium.</title>
        <authorList>
            <person name="Cai L."/>
            <person name="Zhang T."/>
        </authorList>
    </citation>
    <scope>NUCLEOTIDE SEQUENCE [LARGE SCALE GENOMIC DNA]</scope>
    <source>
        <strain evidence="2 3">ZFHKF-1</strain>
    </source>
</reference>
<sequence length="74" mass="7719">MTTGKRPFRAMALMSSILSVLVGGILIGLFGGMWLDGLAGTNPLFLIIGLFAGLGVGVYAMIHILSTYSGDESK</sequence>
<keyword evidence="1" id="KW-0472">Membrane</keyword>
<evidence type="ECO:0000313" key="2">
    <source>
        <dbReference type="EMBL" id="EIT83828.1"/>
    </source>
</evidence>
<proteinExistence type="predicted"/>
<protein>
    <recommendedName>
        <fullName evidence="4">ATP synthase protein I</fullName>
    </recommendedName>
</protein>
<gene>
    <name evidence="2" type="ORF">A374_18409</name>
</gene>
<keyword evidence="1" id="KW-1133">Transmembrane helix</keyword>
<dbReference type="AlphaFoldDB" id="I8UAJ0"/>